<dbReference type="AlphaFoldDB" id="A0A7W8L8P7"/>
<evidence type="ECO:0000256" key="1">
    <source>
        <dbReference type="SAM" id="MobiDB-lite"/>
    </source>
</evidence>
<accession>A0A7W8L8P7</accession>
<dbReference type="InterPro" id="IPR024572">
    <property type="entry name" value="RcnB"/>
</dbReference>
<proteinExistence type="predicted"/>
<feature type="region of interest" description="Disordered" evidence="1">
    <location>
        <begin position="25"/>
        <end position="52"/>
    </location>
</feature>
<dbReference type="RefSeq" id="WP_176121523.1">
    <property type="nucleotide sequence ID" value="NZ_JACHDE010000007.1"/>
</dbReference>
<keyword evidence="2" id="KW-0732">Signal</keyword>
<evidence type="ECO:0000313" key="4">
    <source>
        <dbReference type="Proteomes" id="UP000592820"/>
    </source>
</evidence>
<evidence type="ECO:0000313" key="3">
    <source>
        <dbReference type="EMBL" id="MBB5402175.1"/>
    </source>
</evidence>
<feature type="chain" id="PRO_5031390212" evidence="2">
    <location>
        <begin position="24"/>
        <end position="111"/>
    </location>
</feature>
<comment type="caution">
    <text evidence="3">The sequence shown here is derived from an EMBL/GenBank/DDBJ whole genome shotgun (WGS) entry which is preliminary data.</text>
</comment>
<feature type="signal peptide" evidence="2">
    <location>
        <begin position="1"/>
        <end position="23"/>
    </location>
</feature>
<organism evidence="3 4">
    <name type="scientific">Paraburkholderia youngii</name>
    <dbReference type="NCBI Taxonomy" id="2782701"/>
    <lineage>
        <taxon>Bacteria</taxon>
        <taxon>Pseudomonadati</taxon>
        <taxon>Pseudomonadota</taxon>
        <taxon>Betaproteobacteria</taxon>
        <taxon>Burkholderiales</taxon>
        <taxon>Burkholderiaceae</taxon>
        <taxon>Paraburkholderia</taxon>
    </lineage>
</organism>
<evidence type="ECO:0000256" key="2">
    <source>
        <dbReference type="SAM" id="SignalP"/>
    </source>
</evidence>
<dbReference type="EMBL" id="JACHDE010000007">
    <property type="protein sequence ID" value="MBB5402175.1"/>
    <property type="molecule type" value="Genomic_DNA"/>
</dbReference>
<gene>
    <name evidence="3" type="ORF">HDG41_004261</name>
</gene>
<dbReference type="Proteomes" id="UP000592820">
    <property type="component" value="Unassembled WGS sequence"/>
</dbReference>
<protein>
    <submittedName>
        <fullName evidence="3">Ni/Co efflux regulator RcnB</fullName>
    </submittedName>
</protein>
<sequence length="111" mass="12287">MNNRFVAQLVALSFAGVSAFAIAAGPQPQDEGGQMAGTGRQQVMPSIPHRDWHKGQRVPAEYRHYNFMMDDWRGHGLNAPPRGHKWLGVNGDYVLVTTNNWTISDIVAGNE</sequence>
<reference evidence="3 4" key="1">
    <citation type="submission" date="2020-08" db="EMBL/GenBank/DDBJ databases">
        <title>Genomic Encyclopedia of Type Strains, Phase IV (KMG-V): Genome sequencing to study the core and pangenomes of soil and plant-associated prokaryotes.</title>
        <authorList>
            <person name="Whitman W."/>
        </authorList>
    </citation>
    <scope>NUCLEOTIDE SEQUENCE [LARGE SCALE GENOMIC DNA]</scope>
    <source>
        <strain evidence="3 4">JPY162</strain>
    </source>
</reference>
<dbReference type="Gene3D" id="3.10.450.160">
    <property type="entry name" value="inner membrane protein cigr"/>
    <property type="match status" value="1"/>
</dbReference>
<dbReference type="Pfam" id="PF11776">
    <property type="entry name" value="RcnB"/>
    <property type="match status" value="1"/>
</dbReference>
<name>A0A7W8L8P7_9BURK</name>